<feature type="chain" id="PRO_5037549400" evidence="1">
    <location>
        <begin position="24"/>
        <end position="114"/>
    </location>
</feature>
<feature type="signal peptide" evidence="1">
    <location>
        <begin position="1"/>
        <end position="23"/>
    </location>
</feature>
<dbReference type="EMBL" id="JACJPY010000009">
    <property type="protein sequence ID" value="MBD2149470.1"/>
    <property type="molecule type" value="Genomic_DNA"/>
</dbReference>
<evidence type="ECO:0000313" key="3">
    <source>
        <dbReference type="Proteomes" id="UP000631421"/>
    </source>
</evidence>
<protein>
    <submittedName>
        <fullName evidence="2">Uncharacterized protein</fullName>
    </submittedName>
</protein>
<comment type="caution">
    <text evidence="2">The sequence shown here is derived from an EMBL/GenBank/DDBJ whole genome shotgun (WGS) entry which is preliminary data.</text>
</comment>
<dbReference type="RefSeq" id="WP_190349842.1">
    <property type="nucleotide sequence ID" value="NZ_JACJPY010000009.1"/>
</dbReference>
<evidence type="ECO:0000313" key="2">
    <source>
        <dbReference type="EMBL" id="MBD2149470.1"/>
    </source>
</evidence>
<organism evidence="2 3">
    <name type="scientific">Pseudanabaena cinerea FACHB-1277</name>
    <dbReference type="NCBI Taxonomy" id="2949581"/>
    <lineage>
        <taxon>Bacteria</taxon>
        <taxon>Bacillati</taxon>
        <taxon>Cyanobacteriota</taxon>
        <taxon>Cyanophyceae</taxon>
        <taxon>Pseudanabaenales</taxon>
        <taxon>Pseudanabaenaceae</taxon>
        <taxon>Pseudanabaena</taxon>
        <taxon>Pseudanabaena cinerea</taxon>
    </lineage>
</organism>
<evidence type="ECO:0000256" key="1">
    <source>
        <dbReference type="SAM" id="SignalP"/>
    </source>
</evidence>
<dbReference type="AlphaFoldDB" id="A0A926USY9"/>
<gene>
    <name evidence="2" type="ORF">H6F44_04915</name>
</gene>
<dbReference type="Proteomes" id="UP000631421">
    <property type="component" value="Unassembled WGS sequence"/>
</dbReference>
<name>A0A926USY9_9CYAN</name>
<reference evidence="2" key="1">
    <citation type="journal article" date="2015" name="ISME J.">
        <title>Draft Genome Sequence of Streptomyces incarnatus NRRL8089, which Produces the Nucleoside Antibiotic Sinefungin.</title>
        <authorList>
            <person name="Oshima K."/>
            <person name="Hattori M."/>
            <person name="Shimizu H."/>
            <person name="Fukuda K."/>
            <person name="Nemoto M."/>
            <person name="Inagaki K."/>
            <person name="Tamura T."/>
        </authorList>
    </citation>
    <scope>NUCLEOTIDE SEQUENCE</scope>
    <source>
        <strain evidence="2">FACHB-1277</strain>
    </source>
</reference>
<keyword evidence="1" id="KW-0732">Signal</keyword>
<sequence length="114" mass="12582">MKISQLLAIPLLAAIAVPFAAQADTSRAFCKYFPNGASEPKVSMPCKFSMLGGIIDIVWQDGVKDSFIPTRDDRPFTYTDDRGGIVYQQRGEDANGKPIRIMKMENGSIHIWGS</sequence>
<keyword evidence="3" id="KW-1185">Reference proteome</keyword>
<accession>A0A926USY9</accession>
<reference evidence="2" key="2">
    <citation type="submission" date="2020-08" db="EMBL/GenBank/DDBJ databases">
        <authorList>
            <person name="Chen M."/>
            <person name="Teng W."/>
            <person name="Zhao L."/>
            <person name="Hu C."/>
            <person name="Zhou Y."/>
            <person name="Han B."/>
            <person name="Song L."/>
            <person name="Shu W."/>
        </authorList>
    </citation>
    <scope>NUCLEOTIDE SEQUENCE</scope>
    <source>
        <strain evidence="2">FACHB-1277</strain>
    </source>
</reference>
<proteinExistence type="predicted"/>